<dbReference type="Pfam" id="PF00128">
    <property type="entry name" value="Alpha-amylase"/>
    <property type="match status" value="2"/>
</dbReference>
<evidence type="ECO:0000313" key="4">
    <source>
        <dbReference type="EMBL" id="QNA42821.1"/>
    </source>
</evidence>
<evidence type="ECO:0000259" key="3">
    <source>
        <dbReference type="SMART" id="SM00642"/>
    </source>
</evidence>
<dbReference type="SMART" id="SM00642">
    <property type="entry name" value="Aamy"/>
    <property type="match status" value="1"/>
</dbReference>
<dbReference type="SUPFAM" id="SSF51011">
    <property type="entry name" value="Glycosyl hydrolase domain"/>
    <property type="match status" value="1"/>
</dbReference>
<dbReference type="InterPro" id="IPR017853">
    <property type="entry name" value="GH"/>
</dbReference>
<comment type="similarity">
    <text evidence="1">Belongs to the glycosyl hydrolase 13 family.</text>
</comment>
<evidence type="ECO:0000313" key="5">
    <source>
        <dbReference type="Proteomes" id="UP000515344"/>
    </source>
</evidence>
<dbReference type="GO" id="GO:0005975">
    <property type="term" value="P:carbohydrate metabolic process"/>
    <property type="evidence" value="ECO:0007669"/>
    <property type="project" value="InterPro"/>
</dbReference>
<dbReference type="EMBL" id="CP060007">
    <property type="protein sequence ID" value="QNA42821.1"/>
    <property type="molecule type" value="Genomic_DNA"/>
</dbReference>
<gene>
    <name evidence="4" type="ORF">H4075_12010</name>
</gene>
<dbReference type="Gene3D" id="3.20.20.80">
    <property type="entry name" value="Glycosidases"/>
    <property type="match status" value="1"/>
</dbReference>
<dbReference type="InterPro" id="IPR056300">
    <property type="entry name" value="SusG-like_C"/>
</dbReference>
<accession>A0A7G5XBG8</accession>
<dbReference type="AlphaFoldDB" id="A0A7G5XBG8"/>
<dbReference type="Pfam" id="PF23915">
    <property type="entry name" value="SusG_C"/>
    <property type="match status" value="1"/>
</dbReference>
<dbReference type="CDD" id="cd11313">
    <property type="entry name" value="AmyAc_arch_bac_AmyA"/>
    <property type="match status" value="1"/>
</dbReference>
<dbReference type="InterPro" id="IPR006047">
    <property type="entry name" value="GH13_cat_dom"/>
</dbReference>
<dbReference type="SUPFAM" id="SSF51445">
    <property type="entry name" value="(Trans)glycosidases"/>
    <property type="match status" value="1"/>
</dbReference>
<dbReference type="PANTHER" id="PTHR47786:SF2">
    <property type="entry name" value="GLYCOSYL HYDROLASE FAMILY 13 CATALYTIC DOMAIN-CONTAINING PROTEIN"/>
    <property type="match status" value="1"/>
</dbReference>
<reference evidence="5" key="1">
    <citation type="submission" date="2020-08" db="EMBL/GenBank/DDBJ databases">
        <title>Lacibacter sp. S13-6-6 genome sequencing.</title>
        <authorList>
            <person name="Jin L."/>
        </authorList>
    </citation>
    <scope>NUCLEOTIDE SEQUENCE [LARGE SCALE GENOMIC DNA]</scope>
    <source>
        <strain evidence="5">S13-6-6</strain>
    </source>
</reference>
<organism evidence="4 5">
    <name type="scientific">Lacibacter sediminis</name>
    <dbReference type="NCBI Taxonomy" id="2760713"/>
    <lineage>
        <taxon>Bacteria</taxon>
        <taxon>Pseudomonadati</taxon>
        <taxon>Bacteroidota</taxon>
        <taxon>Chitinophagia</taxon>
        <taxon>Chitinophagales</taxon>
        <taxon>Chitinophagaceae</taxon>
        <taxon>Lacibacter</taxon>
    </lineage>
</organism>
<dbReference type="GO" id="GO:0016798">
    <property type="term" value="F:hydrolase activity, acting on glycosyl bonds"/>
    <property type="evidence" value="ECO:0007669"/>
    <property type="project" value="UniProtKB-KW"/>
</dbReference>
<dbReference type="InterPro" id="IPR013780">
    <property type="entry name" value="Glyco_hydro_b"/>
</dbReference>
<dbReference type="KEGG" id="lacs:H4075_12010"/>
<protein>
    <submittedName>
        <fullName evidence="4">Alpha-glucosidase C-terminal domain-containing protein</fullName>
    </submittedName>
</protein>
<evidence type="ECO:0000256" key="1">
    <source>
        <dbReference type="ARBA" id="ARBA00008061"/>
    </source>
</evidence>
<dbReference type="Proteomes" id="UP000515344">
    <property type="component" value="Chromosome"/>
</dbReference>
<dbReference type="RefSeq" id="WP_182801087.1">
    <property type="nucleotide sequence ID" value="NZ_CP060007.1"/>
</dbReference>
<keyword evidence="5" id="KW-1185">Reference proteome</keyword>
<dbReference type="Gene3D" id="2.60.40.1180">
    <property type="entry name" value="Golgi alpha-mannosidase II"/>
    <property type="match status" value="1"/>
</dbReference>
<evidence type="ECO:0000256" key="2">
    <source>
        <dbReference type="ARBA" id="ARBA00023295"/>
    </source>
</evidence>
<proteinExistence type="inferred from homology"/>
<dbReference type="PANTHER" id="PTHR47786">
    <property type="entry name" value="ALPHA-1,4-GLUCAN:MALTOSE-1-PHOSPHATE MALTOSYLTRANSFERASE"/>
    <property type="match status" value="1"/>
</dbReference>
<feature type="domain" description="Glycosyl hydrolase family 13 catalytic" evidence="3">
    <location>
        <begin position="56"/>
        <end position="365"/>
    </location>
</feature>
<keyword evidence="2" id="KW-0378">Hydrolase</keyword>
<name>A0A7G5XBG8_9BACT</name>
<keyword evidence="2" id="KW-0326">Glycosidase</keyword>
<sequence length="452" mass="51072">MILRRLLLAAPTVMLFANSCTTKVEKKTEPVASSGIPEYVLQSNIYEVNVRQYSPEGTFKAFEASLPRLKEMGAEILWFMPITPISKVDRKGVLGSYYAVADYTAVNPEFGTLEDWKSLVNKAHELGFKVITDWVANHTGADNRWIQSNPDFFVKKADGTLAFAFDWSDTRDLNFWNPVLHDSMINAMKFWLTETKIDGFRCDVAGEVPRSFWQKCIAELKTVKPDIFMLAEGDVAWLHDAGFHASYGWDGFAKMKKVAKGEASAKVLDTVIRHLDESYSPNYIKMYFTSNHDENSWNKADYETMPGEVHAPFAVLTQTWKNTLPLIYSGQEEPFLDSISFFYKDTIAFSKYQRAPFYKTLLVLRKSTPALAVDAAYTKLVSSNDDAVFAYTREKGGKKVLVILNLSNKPQTVTLTGAIAGETQNVFADKHEHLTDGQNFALAPWGYLVYSY</sequence>